<dbReference type="SMART" id="SM00490">
    <property type="entry name" value="HELICc"/>
    <property type="match status" value="1"/>
</dbReference>
<dbReference type="Pfam" id="PF00176">
    <property type="entry name" value="SNF2-rel_dom"/>
    <property type="match status" value="1"/>
</dbReference>
<dbReference type="SMART" id="SM00487">
    <property type="entry name" value="DEXDc"/>
    <property type="match status" value="1"/>
</dbReference>
<dbReference type="HOGENOM" id="CLU_000315_21_8_7"/>
<proteinExistence type="predicted"/>
<gene>
    <name evidence="4" type="ORF">ETSY1_20705</name>
</gene>
<dbReference type="InterPro" id="IPR014001">
    <property type="entry name" value="Helicase_ATP-bd"/>
</dbReference>
<protein>
    <submittedName>
        <fullName evidence="4">Helicase SNF2</fullName>
    </submittedName>
</protein>
<dbReference type="GO" id="GO:0005524">
    <property type="term" value="F:ATP binding"/>
    <property type="evidence" value="ECO:0007669"/>
    <property type="project" value="InterPro"/>
</dbReference>
<accession>W4LJ79</accession>
<evidence type="ECO:0000313" key="5">
    <source>
        <dbReference type="Proteomes" id="UP000019141"/>
    </source>
</evidence>
<keyword evidence="4" id="KW-0067">ATP-binding</keyword>
<dbReference type="PATRIC" id="fig|1429438.4.peg.4023"/>
<dbReference type="InterPro" id="IPR038718">
    <property type="entry name" value="SNF2-like_sf"/>
</dbReference>
<evidence type="ECO:0000259" key="3">
    <source>
        <dbReference type="PROSITE" id="PS51194"/>
    </source>
</evidence>
<dbReference type="InterPro" id="IPR049730">
    <property type="entry name" value="SNF2/RAD54-like_C"/>
</dbReference>
<keyword evidence="4" id="KW-0347">Helicase</keyword>
<evidence type="ECO:0000259" key="2">
    <source>
        <dbReference type="PROSITE" id="PS51192"/>
    </source>
</evidence>
<sequence length="888" mass="99881">MSQQELCAIIHPDGLLLEWADTSARYPEASLHFQQDLHRRYHDEPEAWLLTLAFSDPALRLPPSLAYWRDLAASFAERLAHVPDLEDLREEASVDLTDDDMQARLANAPLVTGAEYLSPDLITTIWSSLHNAFRRLITSYDGTVAAFIHAYRPNLQLAGRVFFHLVENNKGDAPFAFLATYSTRMGGDGTSRHLPLKYALQEYGSDRDKLLELLSTVYLAAKESDLLPHILESGEIFHPLGWGPAEAYTFLREVPLYEKSGVLCRIPNWWTAQSAGAKVSVNIGTDAPTFVGMNAILNCVPSLSINGVPISPEEAEQLLRQSEGLALIKNKWVAVDHDKLRQTLEAYEQTRELLEDGELTLREALALQLTPEKLAADAQTDVDIGVSYGEWLQDVTHKLRNPHLVPEVAPANTFRADLRPYQQAGLNWLGFLDALGFGACLADDMGLGKTIQVLAFLSVKKQHNATSLLIVPASLIANWSSEIDKFYPDLAYFIAHPGHLGNTPLADNGEAGLSQYDLVITTYAMAQRYEVLSTFHWDYIILDEAQAIKNPATKQTRAVKQLQAANRIILTGTPVENRLSDLWSLFDFLNPGLLGNLKSFKTFSRKLQDDADGYGRLRQVISPYVLRRLKTDKSIISDLPDKVEMKTFAPLSKKQTVLYRGLLNDIEHILETSEGIQRRGLILSSLTKFKQLCNHPDQFLGTGGFDEKHSGKFQRLREICETVLDKREKMLVFTQFREITDVLHDFLATIFERDGVILHGSVAVKQRKKLVDAFQTRDTYIPFMILSLKAGGVGLNLTEANHVVHFDRWWNPAVENQATDRAFRIGQQKSVVVHKFITQGTIEERIDDMIEDKSRLSSDVIAASDERWITELENDQLMELFSLGLTPH</sequence>
<dbReference type="AlphaFoldDB" id="W4LJ79"/>
<name>W4LJ79_ENTF1</name>
<keyword evidence="4" id="KW-0547">Nucleotide-binding</keyword>
<dbReference type="InterPro" id="IPR001650">
    <property type="entry name" value="Helicase_C-like"/>
</dbReference>
<dbReference type="Gene3D" id="3.40.50.10810">
    <property type="entry name" value="Tandem AAA-ATPase domain"/>
    <property type="match status" value="1"/>
</dbReference>
<dbReference type="InterPro" id="IPR000330">
    <property type="entry name" value="SNF2_N"/>
</dbReference>
<dbReference type="Gene3D" id="3.40.50.300">
    <property type="entry name" value="P-loop containing nucleotide triphosphate hydrolases"/>
    <property type="match status" value="1"/>
</dbReference>
<keyword evidence="5" id="KW-1185">Reference proteome</keyword>
<evidence type="ECO:0000256" key="1">
    <source>
        <dbReference type="ARBA" id="ARBA00022801"/>
    </source>
</evidence>
<dbReference type="Pfam" id="PF12419">
    <property type="entry name" value="DUF3670"/>
    <property type="match status" value="1"/>
</dbReference>
<dbReference type="GO" id="GO:0016787">
    <property type="term" value="F:hydrolase activity"/>
    <property type="evidence" value="ECO:0007669"/>
    <property type="project" value="UniProtKB-KW"/>
</dbReference>
<dbReference type="PROSITE" id="PS51194">
    <property type="entry name" value="HELICASE_CTER"/>
    <property type="match status" value="1"/>
</dbReference>
<dbReference type="SUPFAM" id="SSF52540">
    <property type="entry name" value="P-loop containing nucleoside triphosphate hydrolases"/>
    <property type="match status" value="2"/>
</dbReference>
<reference evidence="4 5" key="1">
    <citation type="journal article" date="2014" name="Nature">
        <title>An environmental bacterial taxon with a large and distinct metabolic repertoire.</title>
        <authorList>
            <person name="Wilson M.C."/>
            <person name="Mori T."/>
            <person name="Ruckert C."/>
            <person name="Uria A.R."/>
            <person name="Helf M.J."/>
            <person name="Takada K."/>
            <person name="Gernert C."/>
            <person name="Steffens U.A."/>
            <person name="Heycke N."/>
            <person name="Schmitt S."/>
            <person name="Rinke C."/>
            <person name="Helfrich E.J."/>
            <person name="Brachmann A.O."/>
            <person name="Gurgui C."/>
            <person name="Wakimoto T."/>
            <person name="Kracht M."/>
            <person name="Crusemann M."/>
            <person name="Hentschel U."/>
            <person name="Abe I."/>
            <person name="Matsunaga S."/>
            <person name="Kalinowski J."/>
            <person name="Takeyama H."/>
            <person name="Piel J."/>
        </authorList>
    </citation>
    <scope>NUCLEOTIDE SEQUENCE [LARGE SCALE GENOMIC DNA]</scope>
    <source>
        <strain evidence="5">TSY1</strain>
    </source>
</reference>
<keyword evidence="1" id="KW-0378">Hydrolase</keyword>
<organism evidence="4 5">
    <name type="scientific">Entotheonella factor</name>
    <dbReference type="NCBI Taxonomy" id="1429438"/>
    <lineage>
        <taxon>Bacteria</taxon>
        <taxon>Pseudomonadati</taxon>
        <taxon>Nitrospinota/Tectimicrobiota group</taxon>
        <taxon>Candidatus Tectimicrobiota</taxon>
        <taxon>Candidatus Entotheonellia</taxon>
        <taxon>Candidatus Entotheonellales</taxon>
        <taxon>Candidatus Entotheonellaceae</taxon>
        <taxon>Candidatus Entotheonella</taxon>
    </lineage>
</organism>
<feature type="domain" description="Helicase ATP-binding" evidence="2">
    <location>
        <begin position="430"/>
        <end position="592"/>
    </location>
</feature>
<dbReference type="Proteomes" id="UP000019141">
    <property type="component" value="Unassembled WGS sequence"/>
</dbReference>
<dbReference type="Pfam" id="PF00271">
    <property type="entry name" value="Helicase_C"/>
    <property type="match status" value="1"/>
</dbReference>
<dbReference type="InterPro" id="IPR022138">
    <property type="entry name" value="DUF3670"/>
</dbReference>
<comment type="caution">
    <text evidence="4">The sequence shown here is derived from an EMBL/GenBank/DDBJ whole genome shotgun (WGS) entry which is preliminary data.</text>
</comment>
<dbReference type="InterPro" id="IPR027417">
    <property type="entry name" value="P-loop_NTPase"/>
</dbReference>
<dbReference type="EMBL" id="AZHW01000598">
    <property type="protein sequence ID" value="ETW97964.1"/>
    <property type="molecule type" value="Genomic_DNA"/>
</dbReference>
<dbReference type="GO" id="GO:0004386">
    <property type="term" value="F:helicase activity"/>
    <property type="evidence" value="ECO:0007669"/>
    <property type="project" value="UniProtKB-KW"/>
</dbReference>
<dbReference type="CDD" id="cd18793">
    <property type="entry name" value="SF2_C_SNF"/>
    <property type="match status" value="1"/>
</dbReference>
<dbReference type="PANTHER" id="PTHR10799">
    <property type="entry name" value="SNF2/RAD54 HELICASE FAMILY"/>
    <property type="match status" value="1"/>
</dbReference>
<dbReference type="PROSITE" id="PS51192">
    <property type="entry name" value="HELICASE_ATP_BIND_1"/>
    <property type="match status" value="1"/>
</dbReference>
<feature type="domain" description="Helicase C-terminal" evidence="3">
    <location>
        <begin position="715"/>
        <end position="873"/>
    </location>
</feature>
<evidence type="ECO:0000313" key="4">
    <source>
        <dbReference type="EMBL" id="ETW97964.1"/>
    </source>
</evidence>